<dbReference type="EMBL" id="BJXB01000013">
    <property type="protein sequence ID" value="GEM47449.1"/>
    <property type="molecule type" value="Genomic_DNA"/>
</dbReference>
<feature type="transmembrane region" description="Helical" evidence="12">
    <location>
        <begin position="20"/>
        <end position="41"/>
    </location>
</feature>
<evidence type="ECO:0000313" key="14">
    <source>
        <dbReference type="EMBL" id="GEM47449.1"/>
    </source>
</evidence>
<comment type="cofactor">
    <cofactor evidence="1">
        <name>Zn(2+)</name>
        <dbReference type="ChEBI" id="CHEBI:29105"/>
    </cofactor>
</comment>
<organism evidence="14 15">
    <name type="scientific">Deinococcus cellulosilyticus (strain DSM 18568 / NBRC 106333 / KACC 11606 / 5516J-15)</name>
    <dbReference type="NCBI Taxonomy" id="1223518"/>
    <lineage>
        <taxon>Bacteria</taxon>
        <taxon>Thermotogati</taxon>
        <taxon>Deinococcota</taxon>
        <taxon>Deinococci</taxon>
        <taxon>Deinococcales</taxon>
        <taxon>Deinococcaceae</taxon>
        <taxon>Deinococcus</taxon>
    </lineage>
</organism>
<dbReference type="InterPro" id="IPR050083">
    <property type="entry name" value="HtpX_protease"/>
</dbReference>
<keyword evidence="10" id="KW-0482">Metalloprotease</keyword>
<dbReference type="PANTHER" id="PTHR43221">
    <property type="entry name" value="PROTEASE HTPX"/>
    <property type="match status" value="1"/>
</dbReference>
<dbReference type="GO" id="GO:0004222">
    <property type="term" value="F:metalloendopeptidase activity"/>
    <property type="evidence" value="ECO:0007669"/>
    <property type="project" value="InterPro"/>
</dbReference>
<evidence type="ECO:0000256" key="2">
    <source>
        <dbReference type="ARBA" id="ARBA00004651"/>
    </source>
</evidence>
<dbReference type="GO" id="GO:0005886">
    <property type="term" value="C:plasma membrane"/>
    <property type="evidence" value="ECO:0007669"/>
    <property type="project" value="UniProtKB-SubCell"/>
</dbReference>
<evidence type="ECO:0000256" key="7">
    <source>
        <dbReference type="ARBA" id="ARBA00022801"/>
    </source>
</evidence>
<evidence type="ECO:0000256" key="8">
    <source>
        <dbReference type="ARBA" id="ARBA00022833"/>
    </source>
</evidence>
<accession>A0A511N3K5</accession>
<evidence type="ECO:0000256" key="11">
    <source>
        <dbReference type="ARBA" id="ARBA00023136"/>
    </source>
</evidence>
<dbReference type="PANTHER" id="PTHR43221:SF1">
    <property type="entry name" value="PROTEASE HTPX"/>
    <property type="match status" value="1"/>
</dbReference>
<keyword evidence="8" id="KW-0862">Zinc</keyword>
<keyword evidence="4" id="KW-0645">Protease</keyword>
<dbReference type="InterPro" id="IPR001915">
    <property type="entry name" value="Peptidase_M48"/>
</dbReference>
<keyword evidence="15" id="KW-1185">Reference proteome</keyword>
<keyword evidence="6" id="KW-0479">Metal-binding</keyword>
<comment type="subcellular location">
    <subcellularLocation>
        <location evidence="2">Cell membrane</location>
        <topology evidence="2">Multi-pass membrane protein</topology>
    </subcellularLocation>
</comment>
<evidence type="ECO:0000256" key="1">
    <source>
        <dbReference type="ARBA" id="ARBA00001947"/>
    </source>
</evidence>
<feature type="domain" description="Peptidase M48" evidence="13">
    <location>
        <begin position="89"/>
        <end position="310"/>
    </location>
</feature>
<evidence type="ECO:0000256" key="9">
    <source>
        <dbReference type="ARBA" id="ARBA00022989"/>
    </source>
</evidence>
<evidence type="ECO:0000313" key="15">
    <source>
        <dbReference type="Proteomes" id="UP000321306"/>
    </source>
</evidence>
<keyword evidence="3" id="KW-1003">Cell membrane</keyword>
<protein>
    <recommendedName>
        <fullName evidence="13">Peptidase M48 domain-containing protein</fullName>
    </recommendedName>
</protein>
<evidence type="ECO:0000256" key="4">
    <source>
        <dbReference type="ARBA" id="ARBA00022670"/>
    </source>
</evidence>
<name>A0A511N3K5_DEIC1</name>
<evidence type="ECO:0000259" key="13">
    <source>
        <dbReference type="Pfam" id="PF01435"/>
    </source>
</evidence>
<dbReference type="CDD" id="cd07328">
    <property type="entry name" value="M48_Ste24p_like"/>
    <property type="match status" value="1"/>
</dbReference>
<evidence type="ECO:0000256" key="12">
    <source>
        <dbReference type="SAM" id="Phobius"/>
    </source>
</evidence>
<keyword evidence="7" id="KW-0378">Hydrolase</keyword>
<proteinExistence type="predicted"/>
<keyword evidence="9 12" id="KW-1133">Transmembrane helix</keyword>
<dbReference type="AlphaFoldDB" id="A0A511N3K5"/>
<dbReference type="Gene3D" id="3.30.2010.10">
    <property type="entry name" value="Metalloproteases ('zincins'), catalytic domain"/>
    <property type="match status" value="1"/>
</dbReference>
<evidence type="ECO:0000256" key="5">
    <source>
        <dbReference type="ARBA" id="ARBA00022692"/>
    </source>
</evidence>
<keyword evidence="11 12" id="KW-0472">Membrane</keyword>
<evidence type="ECO:0000256" key="10">
    <source>
        <dbReference type="ARBA" id="ARBA00023049"/>
    </source>
</evidence>
<gene>
    <name evidence="14" type="ORF">DC3_30840</name>
</gene>
<reference evidence="14 15" key="1">
    <citation type="submission" date="2019-07" db="EMBL/GenBank/DDBJ databases">
        <title>Whole genome shotgun sequence of Deinococcus cellulosilyticus NBRC 106333.</title>
        <authorList>
            <person name="Hosoyama A."/>
            <person name="Uohara A."/>
            <person name="Ohji S."/>
            <person name="Ichikawa N."/>
        </authorList>
    </citation>
    <scope>NUCLEOTIDE SEQUENCE [LARGE SCALE GENOMIC DNA]</scope>
    <source>
        <strain evidence="14 15">NBRC 106333</strain>
    </source>
</reference>
<dbReference type="Pfam" id="PF01435">
    <property type="entry name" value="Peptidase_M48"/>
    <property type="match status" value="1"/>
</dbReference>
<sequence>MDAYHENMSPQRHRPYLHQVLVFVAGVYLLAWCGALLLVVVPVVEWISTSTLTPVQVLQMGSGMLLLWITFPRHRPFQPPGPQLHLRDHPRLQALLSEIAEQTHQPLPDEVYLMLDNNAWVQESTFLGFQGKRRMGLGLSLMQQLTVEEFRAVLAHEFGHYHAGDTRMVHLVHGARHAILRILHAQNEGHTPMLHRPFLWYGRLFLQMTQRMSRRQEYAADRIAAQLTSPEIMVQALKKVHDLGATFEAYWQIEVIPVLNLGYQPPILQGYQHYLQGSGLQHHLQDLSEEPEDPYDTHPSFVCRAEALRNLPPTHLKDLTPAALTLLEHPEVLETLVLQHFGGEDASRFQAILWTEVGEKVWVKIWQEQLSLYQGAFWDLTLRTLAGRLDQYGVKHQLLHKLQPWNEPEDEQAWHNLRVQVLLALHRQGWTVQTLPGDPVVCQKQDCSLRVFEDVWNMRSGQLLPAHWLKDLWNAGVDVDAPLTTSKAFMA</sequence>
<comment type="caution">
    <text evidence="14">The sequence shown here is derived from an EMBL/GenBank/DDBJ whole genome shotgun (WGS) entry which is preliminary data.</text>
</comment>
<dbReference type="GO" id="GO:0006508">
    <property type="term" value="P:proteolysis"/>
    <property type="evidence" value="ECO:0007669"/>
    <property type="project" value="UniProtKB-KW"/>
</dbReference>
<dbReference type="GO" id="GO:0046872">
    <property type="term" value="F:metal ion binding"/>
    <property type="evidence" value="ECO:0007669"/>
    <property type="project" value="UniProtKB-KW"/>
</dbReference>
<evidence type="ECO:0000256" key="6">
    <source>
        <dbReference type="ARBA" id="ARBA00022723"/>
    </source>
</evidence>
<dbReference type="Proteomes" id="UP000321306">
    <property type="component" value="Unassembled WGS sequence"/>
</dbReference>
<evidence type="ECO:0000256" key="3">
    <source>
        <dbReference type="ARBA" id="ARBA00022475"/>
    </source>
</evidence>
<keyword evidence="5 12" id="KW-0812">Transmembrane</keyword>